<dbReference type="OrthoDB" id="9787654at2"/>
<reference evidence="4" key="1">
    <citation type="submission" date="2016-01" db="EMBL/GenBank/DDBJ databases">
        <authorList>
            <person name="Peeters Charlotte."/>
        </authorList>
    </citation>
    <scope>NUCLEOTIDE SEQUENCE [LARGE SCALE GENOMIC DNA]</scope>
</reference>
<dbReference type="InterPro" id="IPR052350">
    <property type="entry name" value="Metallo-dep_Lactonases"/>
</dbReference>
<dbReference type="PANTHER" id="PTHR43569">
    <property type="entry name" value="AMIDOHYDROLASE"/>
    <property type="match status" value="1"/>
</dbReference>
<dbReference type="InterPro" id="IPR006680">
    <property type="entry name" value="Amidohydro-rel"/>
</dbReference>
<evidence type="ECO:0000313" key="3">
    <source>
        <dbReference type="EMBL" id="SAK94710.1"/>
    </source>
</evidence>
<name>A0A158DJY1_9BURK</name>
<dbReference type="AlphaFoldDB" id="A0A158DJY1"/>
<protein>
    <submittedName>
        <fullName evidence="3">Amidohydrolase</fullName>
    </submittedName>
</protein>
<feature type="domain" description="Amidohydrolase-related" evidence="2">
    <location>
        <begin position="116"/>
        <end position="353"/>
    </location>
</feature>
<accession>A0A158DJY1</accession>
<dbReference type="Gene3D" id="3.20.20.140">
    <property type="entry name" value="Metal-dependent hydrolases"/>
    <property type="match status" value="1"/>
</dbReference>
<dbReference type="GO" id="GO:0016787">
    <property type="term" value="F:hydrolase activity"/>
    <property type="evidence" value="ECO:0007669"/>
    <property type="project" value="InterPro"/>
</dbReference>
<comment type="similarity">
    <text evidence="1">Belongs to the metallo-dependent hydrolases superfamily.</text>
</comment>
<keyword evidence="4" id="KW-1185">Reference proteome</keyword>
<dbReference type="STRING" id="1777137.AWB76_07051"/>
<gene>
    <name evidence="3" type="ORF">AWB76_07051</name>
</gene>
<proteinExistence type="inferred from homology"/>
<organism evidence="3 4">
    <name type="scientific">Caballeronia temeraria</name>
    <dbReference type="NCBI Taxonomy" id="1777137"/>
    <lineage>
        <taxon>Bacteria</taxon>
        <taxon>Pseudomonadati</taxon>
        <taxon>Pseudomonadota</taxon>
        <taxon>Betaproteobacteria</taxon>
        <taxon>Burkholderiales</taxon>
        <taxon>Burkholderiaceae</taxon>
        <taxon>Caballeronia</taxon>
    </lineage>
</organism>
<sequence>MNANQQQQFIGNRVRETLLLDAWHSSATREEIVDPGMPIVDAHHHLYGESSDPHFYQLTDLTRDLTSGHKVIATVYVEAYFSGWRETGPESMRPVGEVEKIVGLTRSPIETKSGKCQAAAGIVSHADLTLGADVVQVLEAQLAVGDGRLRGVRHMSVYAEGALGKTIHKMPKKYLLADKRFREGIAQLERFDLSFDAWGYYYQIGELAALADAFPNVTMVVDHIGGVIGVEEFREKSETIRSQWAKDMRDLARRPNVNVKIGGLGMPMLGFGFEDGAKPASSADALVAWRPYIETCVDTFGPDRCLFESNFPVDRQSCGYVQLWNAFKLATRSMSEEERRALFYRTACRVYRLPEIRKLGDACAST</sequence>
<evidence type="ECO:0000259" key="2">
    <source>
        <dbReference type="Pfam" id="PF04909"/>
    </source>
</evidence>
<dbReference type="Proteomes" id="UP000054624">
    <property type="component" value="Unassembled WGS sequence"/>
</dbReference>
<dbReference type="RefSeq" id="WP_061164602.1">
    <property type="nucleotide sequence ID" value="NZ_FCOI02000043.1"/>
</dbReference>
<evidence type="ECO:0000313" key="4">
    <source>
        <dbReference type="Proteomes" id="UP000054624"/>
    </source>
</evidence>
<dbReference type="InterPro" id="IPR032466">
    <property type="entry name" value="Metal_Hydrolase"/>
</dbReference>
<dbReference type="Pfam" id="PF04909">
    <property type="entry name" value="Amidohydro_2"/>
    <property type="match status" value="1"/>
</dbReference>
<evidence type="ECO:0000256" key="1">
    <source>
        <dbReference type="ARBA" id="ARBA00038310"/>
    </source>
</evidence>
<dbReference type="SUPFAM" id="SSF51556">
    <property type="entry name" value="Metallo-dependent hydrolases"/>
    <property type="match status" value="1"/>
</dbReference>
<dbReference type="EMBL" id="FCOI02000043">
    <property type="protein sequence ID" value="SAK94710.1"/>
    <property type="molecule type" value="Genomic_DNA"/>
</dbReference>
<dbReference type="PANTHER" id="PTHR43569:SF1">
    <property type="entry name" value="BLL3371 PROTEIN"/>
    <property type="match status" value="1"/>
</dbReference>